<dbReference type="EMBL" id="BJNH01000012">
    <property type="protein sequence ID" value="GEC23928.1"/>
    <property type="molecule type" value="Genomic_DNA"/>
</dbReference>
<dbReference type="Proteomes" id="UP000320693">
    <property type="component" value="Unassembled WGS sequence"/>
</dbReference>
<evidence type="ECO:0000313" key="2">
    <source>
        <dbReference type="Proteomes" id="UP000320693"/>
    </source>
</evidence>
<comment type="caution">
    <text evidence="1">The sequence shown here is derived from an EMBL/GenBank/DDBJ whole genome shotgun (WGS) entry which is preliminary data.</text>
</comment>
<dbReference type="InterPro" id="IPR025630">
    <property type="entry name" value="DUF4288"/>
</dbReference>
<evidence type="ECO:0000313" key="1">
    <source>
        <dbReference type="EMBL" id="GEC23928.1"/>
    </source>
</evidence>
<proteinExistence type="predicted"/>
<reference evidence="1 2" key="1">
    <citation type="submission" date="2019-06" db="EMBL/GenBank/DDBJ databases">
        <title>Whole genome shotgun sequence of Pseudonocardia saturnea NBRC 14499.</title>
        <authorList>
            <person name="Hosoyama A."/>
            <person name="Uohara A."/>
            <person name="Ohji S."/>
            <person name="Ichikawa N."/>
        </authorList>
    </citation>
    <scope>NUCLEOTIDE SEQUENCE [LARGE SCALE GENOMIC DNA]</scope>
    <source>
        <strain evidence="1 2">NBRC 14499</strain>
    </source>
</reference>
<keyword evidence="2" id="KW-1185">Reference proteome</keyword>
<evidence type="ECO:0008006" key="3">
    <source>
        <dbReference type="Google" id="ProtNLM"/>
    </source>
</evidence>
<sequence>MRLRDRPEADRPTQDDDADMATETLYVAILLFESTSSAPDHRPLYREDIVTLRARSLRSARDRAERHGRAAEISHMNQAGEEIKDRLLEVVDVAPALDETDTSPADLYSRHFRDLTSYRRFDPLLDGEAL</sequence>
<accession>A0ABQ0RTD4</accession>
<organism evidence="1 2">
    <name type="scientific">Pseudonocardia saturnea</name>
    <dbReference type="NCBI Taxonomy" id="33909"/>
    <lineage>
        <taxon>Bacteria</taxon>
        <taxon>Bacillati</taxon>
        <taxon>Actinomycetota</taxon>
        <taxon>Actinomycetes</taxon>
        <taxon>Pseudonocardiales</taxon>
        <taxon>Pseudonocardiaceae</taxon>
        <taxon>Pseudonocardia</taxon>
    </lineage>
</organism>
<name>A0ABQ0RTD4_9PSEU</name>
<dbReference type="Pfam" id="PF14119">
    <property type="entry name" value="DUF4288"/>
    <property type="match status" value="1"/>
</dbReference>
<gene>
    <name evidence="1" type="ORF">PSA01_09570</name>
</gene>
<protein>
    <recommendedName>
        <fullName evidence="3">DUF4288 domain-containing protein</fullName>
    </recommendedName>
</protein>